<evidence type="ECO:0000313" key="2">
    <source>
        <dbReference type="EMBL" id="SBP63992.1"/>
    </source>
</evidence>
<protein>
    <submittedName>
        <fullName evidence="2">Stabilin 1</fullName>
    </submittedName>
</protein>
<feature type="compositionally biased region" description="Basic and acidic residues" evidence="1">
    <location>
        <begin position="36"/>
        <end position="45"/>
    </location>
</feature>
<gene>
    <name evidence="2" type="primary">STAB1</name>
</gene>
<accession>A0A1A8B8Y5</accession>
<proteinExistence type="predicted"/>
<feature type="non-terminal residue" evidence="2">
    <location>
        <position position="1"/>
    </location>
</feature>
<evidence type="ECO:0000256" key="1">
    <source>
        <dbReference type="SAM" id="MobiDB-lite"/>
    </source>
</evidence>
<feature type="region of interest" description="Disordered" evidence="1">
    <location>
        <begin position="1"/>
        <end position="45"/>
    </location>
</feature>
<sequence>GCCSTRAEEVHQGAAQARDRRGAPAERLGGGQDVGVDGKTEDHRA</sequence>
<feature type="compositionally biased region" description="Basic and acidic residues" evidence="1">
    <location>
        <begin position="1"/>
        <end position="24"/>
    </location>
</feature>
<reference evidence="2" key="1">
    <citation type="submission" date="2016-05" db="EMBL/GenBank/DDBJ databases">
        <authorList>
            <person name="Lavstsen T."/>
            <person name="Jespersen J.S."/>
        </authorList>
    </citation>
    <scope>NUCLEOTIDE SEQUENCE</scope>
    <source>
        <tissue evidence="2">Brain</tissue>
    </source>
</reference>
<dbReference type="EMBL" id="HADZ01000051">
    <property type="protein sequence ID" value="SBP63992.1"/>
    <property type="molecule type" value="Transcribed_RNA"/>
</dbReference>
<feature type="non-terminal residue" evidence="2">
    <location>
        <position position="45"/>
    </location>
</feature>
<organism evidence="2">
    <name type="scientific">Nothobranchius kadleci</name>
    <name type="common">African annual killifish</name>
    <dbReference type="NCBI Taxonomy" id="1051664"/>
    <lineage>
        <taxon>Eukaryota</taxon>
        <taxon>Metazoa</taxon>
        <taxon>Chordata</taxon>
        <taxon>Craniata</taxon>
        <taxon>Vertebrata</taxon>
        <taxon>Euteleostomi</taxon>
        <taxon>Actinopterygii</taxon>
        <taxon>Neopterygii</taxon>
        <taxon>Teleostei</taxon>
        <taxon>Neoteleostei</taxon>
        <taxon>Acanthomorphata</taxon>
        <taxon>Ovalentaria</taxon>
        <taxon>Atherinomorphae</taxon>
        <taxon>Cyprinodontiformes</taxon>
        <taxon>Nothobranchiidae</taxon>
        <taxon>Nothobranchius</taxon>
    </lineage>
</organism>
<name>A0A1A8B8Y5_NOTKA</name>
<dbReference type="AlphaFoldDB" id="A0A1A8B8Y5"/>
<reference evidence="2" key="2">
    <citation type="submission" date="2016-06" db="EMBL/GenBank/DDBJ databases">
        <title>The genome of a short-lived fish provides insights into sex chromosome evolution and the genetic control of aging.</title>
        <authorList>
            <person name="Reichwald K."/>
            <person name="Felder M."/>
            <person name="Petzold A."/>
            <person name="Koch P."/>
            <person name="Groth M."/>
            <person name="Platzer M."/>
        </authorList>
    </citation>
    <scope>NUCLEOTIDE SEQUENCE</scope>
    <source>
        <tissue evidence="2">Brain</tissue>
    </source>
</reference>